<feature type="region of interest" description="Disordered" evidence="1">
    <location>
        <begin position="31"/>
        <end position="72"/>
    </location>
</feature>
<organism evidence="2 3">
    <name type="scientific">Nesidiocoris tenuis</name>
    <dbReference type="NCBI Taxonomy" id="355587"/>
    <lineage>
        <taxon>Eukaryota</taxon>
        <taxon>Metazoa</taxon>
        <taxon>Ecdysozoa</taxon>
        <taxon>Arthropoda</taxon>
        <taxon>Hexapoda</taxon>
        <taxon>Insecta</taxon>
        <taxon>Pterygota</taxon>
        <taxon>Neoptera</taxon>
        <taxon>Paraneoptera</taxon>
        <taxon>Hemiptera</taxon>
        <taxon>Heteroptera</taxon>
        <taxon>Panheteroptera</taxon>
        <taxon>Cimicomorpha</taxon>
        <taxon>Miridae</taxon>
        <taxon>Dicyphina</taxon>
        <taxon>Nesidiocoris</taxon>
    </lineage>
</organism>
<keyword evidence="3" id="KW-1185">Reference proteome</keyword>
<sequence>MTEKLLDQLAAPRRHLIPPCMTVVELAALSQSETRPLRLDTPTDGWTRPPTAGHAHRRLDTPTDGSNRAEPG</sequence>
<name>A0A6H5H8V5_9HEMI</name>
<dbReference type="Proteomes" id="UP000479000">
    <property type="component" value="Unassembled WGS sequence"/>
</dbReference>
<accession>A0A6H5H8V5</accession>
<gene>
    <name evidence="2" type="ORF">NTEN_LOCUS17427</name>
</gene>
<evidence type="ECO:0000313" key="3">
    <source>
        <dbReference type="Proteomes" id="UP000479000"/>
    </source>
</evidence>
<dbReference type="AlphaFoldDB" id="A0A6H5H8V5"/>
<dbReference type="EMBL" id="CADCXU010025629">
    <property type="protein sequence ID" value="CAB0012728.1"/>
    <property type="molecule type" value="Genomic_DNA"/>
</dbReference>
<proteinExistence type="predicted"/>
<evidence type="ECO:0000256" key="1">
    <source>
        <dbReference type="SAM" id="MobiDB-lite"/>
    </source>
</evidence>
<protein>
    <submittedName>
        <fullName evidence="2">Uncharacterized protein</fullName>
    </submittedName>
</protein>
<evidence type="ECO:0000313" key="2">
    <source>
        <dbReference type="EMBL" id="CAB0012728.1"/>
    </source>
</evidence>
<reference evidence="2 3" key="1">
    <citation type="submission" date="2020-02" db="EMBL/GenBank/DDBJ databases">
        <authorList>
            <person name="Ferguson B K."/>
        </authorList>
    </citation>
    <scope>NUCLEOTIDE SEQUENCE [LARGE SCALE GENOMIC DNA]</scope>
</reference>